<dbReference type="PANTHER" id="PTHR11347">
    <property type="entry name" value="CYCLIC NUCLEOTIDE PHOSPHODIESTERASE"/>
    <property type="match status" value="1"/>
</dbReference>
<feature type="active site" description="Proton donor" evidence="7">
    <location>
        <position position="943"/>
    </location>
</feature>
<comment type="subcellular location">
    <subcellularLocation>
        <location evidence="1">Membrane</location>
    </subcellularLocation>
</comment>
<protein>
    <recommendedName>
        <fullName evidence="10">Phosphodiesterase</fullName>
        <ecNumber evidence="10">3.1.4.-</ecNumber>
    </recommendedName>
</protein>
<sequence length="1211" mass="134923">MRPRRLRNGFWGVEAATTAVGFRALGLAALLLVCVCARVVAGDHIEVKMGVLGLKPKEGQENKAMQKCDKVLYEQVALRLALEHIEMEDDSIVDGLGLVDLLPVGFSTNPLYVGRSAREVIGNVTTWARNNIVSCAKHEAIYGIETETSVMMHDETESLPNTVDFLLGPRDAVSYECGMLKEIASLGRLPMVTWGCTSEELNMGVAGEGGSDTTTISMLPENAKNLQAHAILDFLRDHKWDQGHVAVVYNQDDSKSLQLIQKMQSISGCNGSTHGVRIHPYPLSLQGENSEGVNKALAEIKDGNYNIFLSTLQFRQLAPVIYRAYKLDMVGRDNIWIHTNDFTPTQLIAASTDPLSSLLEGQVDVEEVDADLRLGELLQGSFSIGWTPGGAGYTTTGAGSNPWEKFKKVWSEQTPEKYPDLGLPEEFFDYPPLSANAALVYDSAWTGIVAYLQKVIDQSSLYLDVDGDMVKCKSGTSCMVEEDVAGDGIVGLGDLFGHDGHDHVSHSVDGDGAHPQDHQHHHADGDFANSSFASMQHLHVCAGYGIQGGMEFDGVSGPVYITKNTKSRAPTAYIISAMNLQWVQEPNKSRSELRPFTFGRWPFSWSDKWTKLCSFPDYSLWDTRSQLTPLKYGSSEVAPEYRSSYTTNAQVQERNNQRSWIIIGVLLGTLGLLTILLVCLFYRYRTAHKKVIRNEKVAKDFQFEWETNAGKALSMLSNMIDNIGDNKDHSMGDKKQSFEKKLAEIRRFLLAQDARVEMRQVKSSIARVGAERYTPEVTAYLMEQALNASRRESLDGVYRKSNSFSRIEKSSIENVLQRSLSKGMNTSTSDESTETAVNAIEKLKRSFSLASTENLDILNPVVDSVVVEQVKKKLIVSLNLAATGDASFDVFELARLTGDRPLSTLSLFLLHRRGVCSALRLNQEKLIAYAVEVENNMSDHPYHNRRHVADVVAGIYAFTVPGGCLYDFVQTSPLAMLAVVFAATVHDLQHPGVNNNFLCKTLHPLAIKHSDKSVNESHHLSCAFDLMSQDEFDFMGQSMDREDFLTFRSLVIEMVLATDMKNHFSILERFKRLQKAKKEDQGSLDIQSEMNSVFSVAIKVADLIHCSRSLEVHHKWVNLITEEFLLQGDLEKAKNMQISPGMDRSQPPGALQQVGFTEIFVLPLFKAWREYATMFGSQDGKKESQFYQGVESNYAYWLHSSKQKTTKVESV</sequence>
<feature type="binding site" evidence="9">
    <location>
        <position position="1102"/>
    </location>
    <ligand>
        <name>Zn(2+)</name>
        <dbReference type="ChEBI" id="CHEBI:29105"/>
        <label>1</label>
    </ligand>
</feature>
<feature type="binding site" evidence="8">
    <location>
        <position position="987"/>
    </location>
    <ligand>
        <name>AMP</name>
        <dbReference type="ChEBI" id="CHEBI:456215"/>
    </ligand>
</feature>
<evidence type="ECO:0000256" key="8">
    <source>
        <dbReference type="PIRSR" id="PIRSR623088-2"/>
    </source>
</evidence>
<evidence type="ECO:0000256" key="9">
    <source>
        <dbReference type="PIRSR" id="PIRSR623088-3"/>
    </source>
</evidence>
<keyword evidence="5 12" id="KW-1133">Transmembrane helix</keyword>
<comment type="cofactor">
    <cofactor evidence="10">
        <name>a divalent metal cation</name>
        <dbReference type="ChEBI" id="CHEBI:60240"/>
    </cofactor>
    <text evidence="10">Binds 2 divalent metal cations per subunit. Site 1 may preferentially bind zinc ions, while site 2 has a preference for magnesium and/or manganese ions.</text>
</comment>
<dbReference type="SUPFAM" id="SSF109604">
    <property type="entry name" value="HD-domain/PDEase-like"/>
    <property type="match status" value="1"/>
</dbReference>
<feature type="region of interest" description="Disordered" evidence="11">
    <location>
        <begin position="503"/>
        <end position="525"/>
    </location>
</feature>
<evidence type="ECO:0000313" key="15">
    <source>
        <dbReference type="EMBL" id="QDZ20026.1"/>
    </source>
</evidence>
<name>A0A5B8MHS9_9CHLO</name>
<dbReference type="InterPro" id="IPR023174">
    <property type="entry name" value="PDEase_CS"/>
</dbReference>
<keyword evidence="16" id="KW-1185">Reference proteome</keyword>
<dbReference type="Pfam" id="PF00233">
    <property type="entry name" value="PDEase_I"/>
    <property type="match status" value="1"/>
</dbReference>
<dbReference type="Gene3D" id="3.40.50.2300">
    <property type="match status" value="2"/>
</dbReference>
<keyword evidence="2 12" id="KW-0812">Transmembrane</keyword>
<dbReference type="InterPro" id="IPR002073">
    <property type="entry name" value="PDEase_catalytic_dom"/>
</dbReference>
<dbReference type="Gene3D" id="1.10.1300.10">
    <property type="entry name" value="3'5'-cyclic nucleotide phosphodiesterase, catalytic domain"/>
    <property type="match status" value="1"/>
</dbReference>
<keyword evidence="6 12" id="KW-0472">Membrane</keyword>
<dbReference type="GO" id="GO:0016020">
    <property type="term" value="C:membrane"/>
    <property type="evidence" value="ECO:0007669"/>
    <property type="project" value="UniProtKB-SubCell"/>
</dbReference>
<dbReference type="GO" id="GO:0046872">
    <property type="term" value="F:metal ion binding"/>
    <property type="evidence" value="ECO:0007669"/>
    <property type="project" value="UniProtKB-KW"/>
</dbReference>
<gene>
    <name evidence="15" type="ORF">A3770_03p25440</name>
    <name evidence="14" type="ORF">CPRI1469_LOCUS8369</name>
</gene>
<dbReference type="InterPro" id="IPR028082">
    <property type="entry name" value="Peripla_BP_I"/>
</dbReference>
<dbReference type="EMBL" id="CP031036">
    <property type="protein sequence ID" value="QDZ20026.1"/>
    <property type="molecule type" value="Genomic_DNA"/>
</dbReference>
<dbReference type="OrthoDB" id="568146at2759"/>
<dbReference type="AlphaFoldDB" id="A0A5B8MHS9"/>
<evidence type="ECO:0000256" key="3">
    <source>
        <dbReference type="ARBA" id="ARBA00022723"/>
    </source>
</evidence>
<dbReference type="EMBL" id="HBHL01012752">
    <property type="protein sequence ID" value="CAD9719503.1"/>
    <property type="molecule type" value="Transcribed_RNA"/>
</dbReference>
<feature type="binding site" evidence="9">
    <location>
        <position position="987"/>
    </location>
    <ligand>
        <name>Zn(2+)</name>
        <dbReference type="ChEBI" id="CHEBI:29105"/>
        <label>1</label>
    </ligand>
</feature>
<dbReference type="GO" id="GO:0007165">
    <property type="term" value="P:signal transduction"/>
    <property type="evidence" value="ECO:0007669"/>
    <property type="project" value="InterPro"/>
</dbReference>
<reference evidence="14" key="2">
    <citation type="submission" date="2021-01" db="EMBL/GenBank/DDBJ databases">
        <authorList>
            <person name="Corre E."/>
            <person name="Pelletier E."/>
            <person name="Niang G."/>
            <person name="Scheremetjew M."/>
            <person name="Finn R."/>
            <person name="Kale V."/>
            <person name="Holt S."/>
            <person name="Cochrane G."/>
            <person name="Meng A."/>
            <person name="Brown T."/>
            <person name="Cohen L."/>
        </authorList>
    </citation>
    <scope>NUCLEOTIDE SEQUENCE</scope>
    <source>
        <strain evidence="14">CCMP1205</strain>
    </source>
</reference>
<dbReference type="PROSITE" id="PS00126">
    <property type="entry name" value="PDEASE_I_1"/>
    <property type="match status" value="1"/>
</dbReference>
<dbReference type="PRINTS" id="PR00387">
    <property type="entry name" value="PDIESTERASE1"/>
</dbReference>
<evidence type="ECO:0000256" key="12">
    <source>
        <dbReference type="SAM" id="Phobius"/>
    </source>
</evidence>
<feature type="binding site" evidence="9">
    <location>
        <position position="986"/>
    </location>
    <ligand>
        <name>Zn(2+)</name>
        <dbReference type="ChEBI" id="CHEBI:29105"/>
        <label>1</label>
    </ligand>
</feature>
<feature type="binding site" evidence="9">
    <location>
        <position position="987"/>
    </location>
    <ligand>
        <name>Zn(2+)</name>
        <dbReference type="ChEBI" id="CHEBI:29105"/>
        <label>2</label>
    </ligand>
</feature>
<evidence type="ECO:0000313" key="14">
    <source>
        <dbReference type="EMBL" id="CAD9719503.1"/>
    </source>
</evidence>
<proteinExistence type="inferred from homology"/>
<evidence type="ECO:0000256" key="10">
    <source>
        <dbReference type="RuleBase" id="RU363067"/>
    </source>
</evidence>
<evidence type="ECO:0000256" key="7">
    <source>
        <dbReference type="PIRSR" id="PIRSR623088-1"/>
    </source>
</evidence>
<dbReference type="PROSITE" id="PS51845">
    <property type="entry name" value="PDEASE_I_2"/>
    <property type="match status" value="1"/>
</dbReference>
<feature type="binding site" evidence="8">
    <location>
        <begin position="943"/>
        <end position="947"/>
    </location>
    <ligand>
        <name>AMP</name>
        <dbReference type="ChEBI" id="CHEBI:456215"/>
    </ligand>
</feature>
<evidence type="ECO:0000256" key="4">
    <source>
        <dbReference type="ARBA" id="ARBA00022801"/>
    </source>
</evidence>
<dbReference type="CDD" id="cd00077">
    <property type="entry name" value="HDc"/>
    <property type="match status" value="1"/>
</dbReference>
<evidence type="ECO:0000256" key="5">
    <source>
        <dbReference type="ARBA" id="ARBA00022989"/>
    </source>
</evidence>
<evidence type="ECO:0000256" key="11">
    <source>
        <dbReference type="SAM" id="MobiDB-lite"/>
    </source>
</evidence>
<evidence type="ECO:0000256" key="2">
    <source>
        <dbReference type="ARBA" id="ARBA00022692"/>
    </source>
</evidence>
<feature type="transmembrane region" description="Helical" evidence="12">
    <location>
        <begin position="660"/>
        <end position="684"/>
    </location>
</feature>
<accession>A0A5B8MHS9</accession>
<evidence type="ECO:0000256" key="1">
    <source>
        <dbReference type="ARBA" id="ARBA00004370"/>
    </source>
</evidence>
<dbReference type="GO" id="GO:0004114">
    <property type="term" value="F:3',5'-cyclic-nucleotide phosphodiesterase activity"/>
    <property type="evidence" value="ECO:0007669"/>
    <property type="project" value="InterPro"/>
</dbReference>
<organism evidence="15 16">
    <name type="scientific">Chloropicon primus</name>
    <dbReference type="NCBI Taxonomy" id="1764295"/>
    <lineage>
        <taxon>Eukaryota</taxon>
        <taxon>Viridiplantae</taxon>
        <taxon>Chlorophyta</taxon>
        <taxon>Chloropicophyceae</taxon>
        <taxon>Chloropicales</taxon>
        <taxon>Chloropicaceae</taxon>
        <taxon>Chloropicon</taxon>
    </lineage>
</organism>
<feature type="binding site" evidence="9">
    <location>
        <position position="947"/>
    </location>
    <ligand>
        <name>Zn(2+)</name>
        <dbReference type="ChEBI" id="CHEBI:29105"/>
        <label>1</label>
    </ligand>
</feature>
<feature type="binding site" evidence="8">
    <location>
        <position position="1153"/>
    </location>
    <ligand>
        <name>AMP</name>
        <dbReference type="ChEBI" id="CHEBI:456215"/>
    </ligand>
</feature>
<dbReference type="STRING" id="1764295.A0A5B8MHS9"/>
<evidence type="ECO:0000259" key="13">
    <source>
        <dbReference type="PROSITE" id="PS51845"/>
    </source>
</evidence>
<keyword evidence="3 9" id="KW-0479">Metal-binding</keyword>
<dbReference type="Pfam" id="PF01094">
    <property type="entry name" value="ANF_receptor"/>
    <property type="match status" value="1"/>
</dbReference>
<evidence type="ECO:0000256" key="6">
    <source>
        <dbReference type="ARBA" id="ARBA00023136"/>
    </source>
</evidence>
<dbReference type="InterPro" id="IPR023088">
    <property type="entry name" value="PDEase"/>
</dbReference>
<feature type="domain" description="PDEase" evidence="13">
    <location>
        <begin position="866"/>
        <end position="1204"/>
    </location>
</feature>
<feature type="binding site" evidence="8">
    <location>
        <position position="1102"/>
    </location>
    <ligand>
        <name>AMP</name>
        <dbReference type="ChEBI" id="CHEBI:456215"/>
    </ligand>
</feature>
<comment type="similarity">
    <text evidence="10">Belongs to the cyclic nucleotide phosphodiesterase family.</text>
</comment>
<keyword evidence="4 10" id="KW-0378">Hydrolase</keyword>
<dbReference type="SUPFAM" id="SSF53822">
    <property type="entry name" value="Periplasmic binding protein-like I"/>
    <property type="match status" value="1"/>
</dbReference>
<dbReference type="EC" id="3.1.4.-" evidence="10"/>
<dbReference type="InterPro" id="IPR003607">
    <property type="entry name" value="HD/PDEase_dom"/>
</dbReference>
<dbReference type="InterPro" id="IPR036971">
    <property type="entry name" value="PDEase_catalytic_dom_sf"/>
</dbReference>
<evidence type="ECO:0000313" key="16">
    <source>
        <dbReference type="Proteomes" id="UP000316726"/>
    </source>
</evidence>
<dbReference type="Proteomes" id="UP000316726">
    <property type="component" value="Chromosome 3"/>
</dbReference>
<dbReference type="InterPro" id="IPR001828">
    <property type="entry name" value="ANF_lig-bd_rcpt"/>
</dbReference>
<reference evidence="15 16" key="1">
    <citation type="submission" date="2018-07" db="EMBL/GenBank/DDBJ databases">
        <title>The complete nuclear genome of the prasinophyte Chloropicon primus (CCMP1205).</title>
        <authorList>
            <person name="Pombert J.-F."/>
            <person name="Otis C."/>
            <person name="Turmel M."/>
            <person name="Lemieux C."/>
        </authorList>
    </citation>
    <scope>NUCLEOTIDE SEQUENCE [LARGE SCALE GENOMIC DNA]</scope>
    <source>
        <strain evidence="15 16">CCMP1205</strain>
    </source>
</reference>